<reference evidence="1 2" key="1">
    <citation type="journal article" date="2019" name="Emerg. Microbes Infect.">
        <title>Comprehensive subspecies identification of 175 nontuberculous mycobacteria species based on 7547 genomic profiles.</title>
        <authorList>
            <person name="Matsumoto Y."/>
            <person name="Kinjo T."/>
            <person name="Motooka D."/>
            <person name="Nabeya D."/>
            <person name="Jung N."/>
            <person name="Uechi K."/>
            <person name="Horii T."/>
            <person name="Iida T."/>
            <person name="Fujita J."/>
            <person name="Nakamura S."/>
        </authorList>
    </citation>
    <scope>NUCLEOTIDE SEQUENCE [LARGE SCALE GENOMIC DNA]</scope>
    <source>
        <strain evidence="1 2">JCM 6375</strain>
    </source>
</reference>
<dbReference type="Pfam" id="PF10604">
    <property type="entry name" value="Polyketide_cyc2"/>
    <property type="match status" value="1"/>
</dbReference>
<dbReference type="KEGG" id="mmor:MMOR_05100"/>
<dbReference type="EMBL" id="AP022560">
    <property type="protein sequence ID" value="BBW99573.1"/>
    <property type="molecule type" value="Genomic_DNA"/>
</dbReference>
<dbReference type="Gene3D" id="3.30.530.20">
    <property type="match status" value="1"/>
</dbReference>
<dbReference type="SUPFAM" id="SSF55961">
    <property type="entry name" value="Bet v1-like"/>
    <property type="match status" value="1"/>
</dbReference>
<dbReference type="PANTHER" id="PTHR39332">
    <property type="entry name" value="BLL4707 PROTEIN"/>
    <property type="match status" value="1"/>
</dbReference>
<sequence length="142" mass="15034">MARIAVAKEVAAPASAVWEVLADFGDIGWIPVGDRVDVDGDGIGMSRSIHGAADKPIVETLTHLDPDRMELGYSISNNPLPVSRFEATVTVRPATGGSTIVWNVDYDPLSSSESDAETASRAVESVYAMMASWLGDAAANRK</sequence>
<gene>
    <name evidence="1" type="ORF">MMOR_05100</name>
</gene>
<dbReference type="AlphaFoldDB" id="A0AAD1H7P6"/>
<dbReference type="InterPro" id="IPR023393">
    <property type="entry name" value="START-like_dom_sf"/>
</dbReference>
<keyword evidence="2" id="KW-1185">Reference proteome</keyword>
<dbReference type="Proteomes" id="UP000466681">
    <property type="component" value="Chromosome"/>
</dbReference>
<dbReference type="RefSeq" id="WP_163657939.1">
    <property type="nucleotide sequence ID" value="NZ_AP022560.1"/>
</dbReference>
<evidence type="ECO:0008006" key="3">
    <source>
        <dbReference type="Google" id="ProtNLM"/>
    </source>
</evidence>
<evidence type="ECO:0000313" key="2">
    <source>
        <dbReference type="Proteomes" id="UP000466681"/>
    </source>
</evidence>
<proteinExistence type="predicted"/>
<dbReference type="CDD" id="cd07821">
    <property type="entry name" value="PYR_PYL_RCAR_like"/>
    <property type="match status" value="1"/>
</dbReference>
<accession>A0AAD1H7P6</accession>
<protein>
    <recommendedName>
        <fullName evidence="3">SRPBCC family protein</fullName>
    </recommendedName>
</protein>
<dbReference type="PANTHER" id="PTHR39332:SF7">
    <property type="entry name" value="SRPBCC FAMILY PROTEIN"/>
    <property type="match status" value="1"/>
</dbReference>
<evidence type="ECO:0000313" key="1">
    <source>
        <dbReference type="EMBL" id="BBW99573.1"/>
    </source>
</evidence>
<dbReference type="InterPro" id="IPR019587">
    <property type="entry name" value="Polyketide_cyclase/dehydratase"/>
</dbReference>
<name>A0AAD1H7P6_9MYCO</name>
<organism evidence="1 2">
    <name type="scientific">Mycolicibacterium moriokaense</name>
    <dbReference type="NCBI Taxonomy" id="39691"/>
    <lineage>
        <taxon>Bacteria</taxon>
        <taxon>Bacillati</taxon>
        <taxon>Actinomycetota</taxon>
        <taxon>Actinomycetes</taxon>
        <taxon>Mycobacteriales</taxon>
        <taxon>Mycobacteriaceae</taxon>
        <taxon>Mycolicibacterium</taxon>
    </lineage>
</organism>